<protein>
    <submittedName>
        <fullName evidence="1">Uncharacterized protein</fullName>
    </submittedName>
</protein>
<evidence type="ECO:0000313" key="1">
    <source>
        <dbReference type="EMBL" id="NKQ51591.1"/>
    </source>
</evidence>
<organism evidence="1 2">
    <name type="scientific">Amycolatopsis acididurans</name>
    <dbReference type="NCBI Taxonomy" id="2724524"/>
    <lineage>
        <taxon>Bacteria</taxon>
        <taxon>Bacillati</taxon>
        <taxon>Actinomycetota</taxon>
        <taxon>Actinomycetes</taxon>
        <taxon>Pseudonocardiales</taxon>
        <taxon>Pseudonocardiaceae</taxon>
        <taxon>Amycolatopsis</taxon>
    </lineage>
</organism>
<reference evidence="1 2" key="1">
    <citation type="submission" date="2020-04" db="EMBL/GenBank/DDBJ databases">
        <title>Novel species.</title>
        <authorList>
            <person name="Teo W.F.A."/>
            <person name="Lipun K."/>
            <person name="Srisuk N."/>
            <person name="Duangmal K."/>
        </authorList>
    </citation>
    <scope>NUCLEOTIDE SEQUENCE [LARGE SCALE GENOMIC DNA]</scope>
    <source>
        <strain evidence="1 2">K13G38</strain>
    </source>
</reference>
<comment type="caution">
    <text evidence="1">The sequence shown here is derived from an EMBL/GenBank/DDBJ whole genome shotgun (WGS) entry which is preliminary data.</text>
</comment>
<gene>
    <name evidence="1" type="ORF">HFP15_01705</name>
</gene>
<name>A0ABX1IVU2_9PSEU</name>
<evidence type="ECO:0000313" key="2">
    <source>
        <dbReference type="Proteomes" id="UP000715441"/>
    </source>
</evidence>
<dbReference type="EMBL" id="JAAXLS010000001">
    <property type="protein sequence ID" value="NKQ51591.1"/>
    <property type="molecule type" value="Genomic_DNA"/>
</dbReference>
<dbReference type="RefSeq" id="WP_168510613.1">
    <property type="nucleotide sequence ID" value="NZ_JAAXLS010000001.1"/>
</dbReference>
<accession>A0ABX1IVU2</accession>
<proteinExistence type="predicted"/>
<sequence length="101" mass="10154">MKLTAGQNLVSLVDSTSVIVVRAPAGEVRITCGGREMVPQGSTAVSVLSPVPGQGGAQLGKRYADEELGLELLCVKGGSEQLAADGAPLAPKTAKPLPASD</sequence>
<dbReference type="Proteomes" id="UP000715441">
    <property type="component" value="Unassembled WGS sequence"/>
</dbReference>
<keyword evidence="2" id="KW-1185">Reference proteome</keyword>